<dbReference type="NCBIfam" id="NF040606">
    <property type="entry name" value="CytoC_perox"/>
    <property type="match status" value="1"/>
</dbReference>
<name>A0ABW3PE48_9PROT</name>
<dbReference type="GO" id="GO:0004601">
    <property type="term" value="F:peroxidase activity"/>
    <property type="evidence" value="ECO:0007669"/>
    <property type="project" value="UniProtKB-KW"/>
</dbReference>
<dbReference type="Gene3D" id="1.10.760.10">
    <property type="entry name" value="Cytochrome c-like domain"/>
    <property type="match status" value="1"/>
</dbReference>
<dbReference type="PANTHER" id="PTHR30600">
    <property type="entry name" value="CYTOCHROME C PEROXIDASE-RELATED"/>
    <property type="match status" value="1"/>
</dbReference>
<dbReference type="Proteomes" id="UP001597206">
    <property type="component" value="Unassembled WGS sequence"/>
</dbReference>
<proteinExistence type="predicted"/>
<comment type="caution">
    <text evidence="1">The sequence shown here is derived from an EMBL/GenBank/DDBJ whole genome shotgun (WGS) entry which is preliminary data.</text>
</comment>
<evidence type="ECO:0000313" key="1">
    <source>
        <dbReference type="EMBL" id="MFD1123567.1"/>
    </source>
</evidence>
<evidence type="ECO:0000313" key="2">
    <source>
        <dbReference type="Proteomes" id="UP001597206"/>
    </source>
</evidence>
<dbReference type="InterPro" id="IPR051395">
    <property type="entry name" value="Cytochrome_c_Peroxidase/MauG"/>
</dbReference>
<dbReference type="Pfam" id="PF21419">
    <property type="entry name" value="RoxA-like_Cyt-c"/>
    <property type="match status" value="1"/>
</dbReference>
<keyword evidence="2" id="KW-1185">Reference proteome</keyword>
<gene>
    <name evidence="1" type="ORF">ACFQ2T_13715</name>
</gene>
<reference evidence="2" key="1">
    <citation type="journal article" date="2019" name="Int. J. Syst. Evol. Microbiol.">
        <title>The Global Catalogue of Microorganisms (GCM) 10K type strain sequencing project: providing services to taxonomists for standard genome sequencing and annotation.</title>
        <authorList>
            <consortium name="The Broad Institute Genomics Platform"/>
            <consortium name="The Broad Institute Genome Sequencing Center for Infectious Disease"/>
            <person name="Wu L."/>
            <person name="Ma J."/>
        </authorList>
    </citation>
    <scope>NUCLEOTIDE SEQUENCE [LARGE SCALE GENOMIC DNA]</scope>
    <source>
        <strain evidence="2">CCUG 58411</strain>
    </source>
</reference>
<dbReference type="InterPro" id="IPR047758">
    <property type="entry name" value="CytoC_perox"/>
</dbReference>
<keyword evidence="1" id="KW-0560">Oxidoreductase</keyword>
<dbReference type="EMBL" id="JBHTLN010000007">
    <property type="protein sequence ID" value="MFD1123567.1"/>
    <property type="molecule type" value="Genomic_DNA"/>
</dbReference>
<accession>A0ABW3PE48</accession>
<organism evidence="1 2">
    <name type="scientific">Methylophilus flavus</name>
    <dbReference type="NCBI Taxonomy" id="640084"/>
    <lineage>
        <taxon>Bacteria</taxon>
        <taxon>Pseudomonadati</taxon>
        <taxon>Pseudomonadota</taxon>
        <taxon>Betaproteobacteria</taxon>
        <taxon>Nitrosomonadales</taxon>
        <taxon>Methylophilaceae</taxon>
        <taxon>Methylophilus</taxon>
    </lineage>
</organism>
<dbReference type="RefSeq" id="WP_379035381.1">
    <property type="nucleotide sequence ID" value="NZ_JBHTLN010000007.1"/>
</dbReference>
<dbReference type="InterPro" id="IPR036909">
    <property type="entry name" value="Cyt_c-like_dom_sf"/>
</dbReference>
<dbReference type="PANTHER" id="PTHR30600:SF9">
    <property type="entry name" value="BLR7738 PROTEIN"/>
    <property type="match status" value="1"/>
</dbReference>
<protein>
    <submittedName>
        <fullName evidence="1">Di-heme-cytochrome C peroxidase</fullName>
    </submittedName>
</protein>
<keyword evidence="1" id="KW-0575">Peroxidase</keyword>
<sequence>MPGENISFDPSQLFSRAMMKRIKSQVTATLLVALAITACSKLPEYHAVDETHWLDQNWSPDMWNQFYHVAQGTEIMPYKWFLALEEPVIKLHGEVPLVKDISNLGRYGFLPDAANASNNPDGLPVGFVKDTAFRNPYSGKQQTMLGFTCATCHTGQLNITTAQQLRVGLRIDGGPAMIDLQTFETDLAKALIFTDKVPFRFERFAKRVLGEDYTPEAAENLHQELKVFLKAGFRELKLNTFKKIYPHAPGFGRVDALNRINNQVFGLQLDEDNMHTADAPVAYPHIWETSWFSHVQYNGSVPNPLLRNIGESLGVKTPIVLTGDASNWYKTASHIDNLVVLEQWLAGNAPYQGLRAPQWPEQYLGKIDQGKAQAGKVLYTQHCASCHLPPHTELMQDLHEEQPRFWTKQNTLGQRLLDTPMVPLDQIGTDPNQASGFVERTVNTKHLGLGEMNAGVALDTITRLVAERYFKENNIPPDQQIIMGNGHKVGSEPPVAERHYKARPLTGVWATPPFLHNGSIPTLYALLSPLSERPEHFYLGTHNYDPLHLGYLSTEQAGGYLFDTTISGNHNTGHVFDDNHDQGTIGPKLTEAQRWQLLEYLKTL</sequence>
<dbReference type="SUPFAM" id="SSF46626">
    <property type="entry name" value="Cytochrome c"/>
    <property type="match status" value="1"/>
</dbReference>